<dbReference type="AlphaFoldDB" id="A0A8X6UTJ5"/>
<dbReference type="PANTHER" id="PTHR46888:SF1">
    <property type="entry name" value="RIBONUCLEASE H"/>
    <property type="match status" value="1"/>
</dbReference>
<reference evidence="2" key="1">
    <citation type="submission" date="2020-08" db="EMBL/GenBank/DDBJ databases">
        <title>Multicomponent nature underlies the extraordinary mechanical properties of spider dragline silk.</title>
        <authorList>
            <person name="Kono N."/>
            <person name="Nakamura H."/>
            <person name="Mori M."/>
            <person name="Yoshida Y."/>
            <person name="Ohtoshi R."/>
            <person name="Malay A.D."/>
            <person name="Moran D.A.P."/>
            <person name="Tomita M."/>
            <person name="Numata K."/>
            <person name="Arakawa K."/>
        </authorList>
    </citation>
    <scope>NUCLEOTIDE SEQUENCE</scope>
</reference>
<evidence type="ECO:0000313" key="3">
    <source>
        <dbReference type="Proteomes" id="UP000887013"/>
    </source>
</evidence>
<feature type="region of interest" description="Disordered" evidence="1">
    <location>
        <begin position="226"/>
        <end position="257"/>
    </location>
</feature>
<gene>
    <name evidence="2" type="primary">X975_00807</name>
    <name evidence="2" type="ORF">NPIL_623301</name>
</gene>
<dbReference type="PANTHER" id="PTHR46888">
    <property type="entry name" value="ZINC KNUCKLE DOMAINCONTAINING PROTEIN-RELATED"/>
    <property type="match status" value="1"/>
</dbReference>
<evidence type="ECO:0000256" key="1">
    <source>
        <dbReference type="SAM" id="MobiDB-lite"/>
    </source>
</evidence>
<protein>
    <submittedName>
        <fullName evidence="2">Retrovirus-related Pol polyprotein from transposon opus</fullName>
    </submittedName>
</protein>
<accession>A0A8X6UTJ5</accession>
<dbReference type="Proteomes" id="UP000887013">
    <property type="component" value="Unassembled WGS sequence"/>
</dbReference>
<sequence>MVRLLTLKVSSKSDGWDYFFSSLEKAFASENVSDEFKPKVLLCMLGDKVSNLLVNLGEEELRDYESFKQVVLKEYEPSSKICLENFRKAKWYPDETFFQFASRFTSMWLYYCKLRGEQCDIFYASKGKSYNGPARAKWNDSEKRSFHGNWGRDCPKNKGVNNKRLNVNKVSTEGTKLEDETVAAGVDLLGGACKNLAPSPGNRSSRYEDLAAGKVYREEDLATRGRDWTTLDGGPREGEETRYEEKTCSGKEERWTM</sequence>
<comment type="caution">
    <text evidence="2">The sequence shown here is derived from an EMBL/GenBank/DDBJ whole genome shotgun (WGS) entry which is preliminary data.</text>
</comment>
<keyword evidence="3" id="KW-1185">Reference proteome</keyword>
<evidence type="ECO:0000313" key="2">
    <source>
        <dbReference type="EMBL" id="GFU49339.1"/>
    </source>
</evidence>
<name>A0A8X6UTJ5_NEPPI</name>
<proteinExistence type="predicted"/>
<dbReference type="OrthoDB" id="6437161at2759"/>
<organism evidence="2 3">
    <name type="scientific">Nephila pilipes</name>
    <name type="common">Giant wood spider</name>
    <name type="synonym">Nephila maculata</name>
    <dbReference type="NCBI Taxonomy" id="299642"/>
    <lineage>
        <taxon>Eukaryota</taxon>
        <taxon>Metazoa</taxon>
        <taxon>Ecdysozoa</taxon>
        <taxon>Arthropoda</taxon>
        <taxon>Chelicerata</taxon>
        <taxon>Arachnida</taxon>
        <taxon>Araneae</taxon>
        <taxon>Araneomorphae</taxon>
        <taxon>Entelegynae</taxon>
        <taxon>Araneoidea</taxon>
        <taxon>Nephilidae</taxon>
        <taxon>Nephila</taxon>
    </lineage>
</organism>
<dbReference type="EMBL" id="BMAW01037655">
    <property type="protein sequence ID" value="GFU49339.1"/>
    <property type="molecule type" value="Genomic_DNA"/>
</dbReference>